<dbReference type="InterPro" id="IPR027417">
    <property type="entry name" value="P-loop_NTPase"/>
</dbReference>
<feature type="domain" description="Helicase ATP-binding" evidence="3">
    <location>
        <begin position="212"/>
        <end position="377"/>
    </location>
</feature>
<keyword evidence="4" id="KW-0547">Nucleotide-binding</keyword>
<dbReference type="InterPro" id="IPR014001">
    <property type="entry name" value="Helicase_ATP-bd"/>
</dbReference>
<dbReference type="InterPro" id="IPR038718">
    <property type="entry name" value="SNF2-like_sf"/>
</dbReference>
<gene>
    <name evidence="4" type="ORF">OIU74_017527</name>
</gene>
<feature type="non-terminal residue" evidence="4">
    <location>
        <position position="1"/>
    </location>
</feature>
<dbReference type="PROSITE" id="PS51192">
    <property type="entry name" value="HELICASE_ATP_BIND_1"/>
    <property type="match status" value="1"/>
</dbReference>
<feature type="compositionally biased region" description="Basic residues" evidence="2">
    <location>
        <begin position="154"/>
        <end position="164"/>
    </location>
</feature>
<proteinExistence type="predicted"/>
<accession>A0A9Q0WQ32</accession>
<dbReference type="GO" id="GO:0004386">
    <property type="term" value="F:helicase activity"/>
    <property type="evidence" value="ECO:0007669"/>
    <property type="project" value="UniProtKB-KW"/>
</dbReference>
<dbReference type="GO" id="GO:0005524">
    <property type="term" value="F:ATP binding"/>
    <property type="evidence" value="ECO:0007669"/>
    <property type="project" value="InterPro"/>
</dbReference>
<evidence type="ECO:0000256" key="1">
    <source>
        <dbReference type="SAM" id="Coils"/>
    </source>
</evidence>
<dbReference type="Gene3D" id="3.40.50.10810">
    <property type="entry name" value="Tandem AAA-ATPase domain"/>
    <property type="match status" value="1"/>
</dbReference>
<name>A0A9Q0WQ32_9ROSI</name>
<sequence length="494" mass="56577">MAKHSRQQTSSDEAMSSEEEPINEQFNEEEDEEELEAVARSADSDDDEAAGDAEGDGGQDNEADELMRLAKFVIRFEKVVVLEGTSNAISKRERERLKEMEKLKKQKIQEILDQQNAAIDVDMNNKGKGRLKYLLQQTELFAHFAKQDQSSSQKKAKGRGRHASKLTEEEEDEECLKGEEDGISGNTRLVTQPSCIQGKMRDYQLAGLNWLIRLYENGINGILADEMGLGKTLQTISLLGYLREFRGITGPHMVVAPKSTLGNWMNEIRRFCPVLRAVKFLGNPDDRKHIREELLVAGKFDVCVTSFEMAIKEKTTLRRFSWRYIIIDEAHRIKNENSLLSKTMRLYNTNYRLLITGTPLQNNLHELWALLNFLLPEIFSSAETFDEWFQISGENDQQEVVQQLHKVMQKQYYRALLQKDLEVVNAGGERKRLLNIAMQLRKCCNHPYLFQGAEPGPPYSTGDHLVTNAGKMVLLDKLLPKLKERDSRVLNFFS</sequence>
<dbReference type="SUPFAM" id="SSF52540">
    <property type="entry name" value="P-loop containing nucleoside triphosphate hydrolases"/>
    <property type="match status" value="2"/>
</dbReference>
<comment type="caution">
    <text evidence="4">The sequence shown here is derived from an EMBL/GenBank/DDBJ whole genome shotgun (WGS) entry which is preliminary data.</text>
</comment>
<protein>
    <submittedName>
        <fullName evidence="4">SNF2/RAD54 HELICASE FAMILY</fullName>
    </submittedName>
</protein>
<feature type="region of interest" description="Disordered" evidence="2">
    <location>
        <begin position="146"/>
        <end position="180"/>
    </location>
</feature>
<dbReference type="SMART" id="SM00487">
    <property type="entry name" value="DEXDc"/>
    <property type="match status" value="1"/>
</dbReference>
<organism evidence="4 5">
    <name type="scientific">Salix koriyanagi</name>
    <dbReference type="NCBI Taxonomy" id="2511006"/>
    <lineage>
        <taxon>Eukaryota</taxon>
        <taxon>Viridiplantae</taxon>
        <taxon>Streptophyta</taxon>
        <taxon>Embryophyta</taxon>
        <taxon>Tracheophyta</taxon>
        <taxon>Spermatophyta</taxon>
        <taxon>Magnoliopsida</taxon>
        <taxon>eudicotyledons</taxon>
        <taxon>Gunneridae</taxon>
        <taxon>Pentapetalae</taxon>
        <taxon>rosids</taxon>
        <taxon>fabids</taxon>
        <taxon>Malpighiales</taxon>
        <taxon>Salicaceae</taxon>
        <taxon>Saliceae</taxon>
        <taxon>Salix</taxon>
    </lineage>
</organism>
<reference evidence="4" key="2">
    <citation type="journal article" date="2023" name="Int. J. Mol. Sci.">
        <title>De Novo Assembly and Annotation of 11 Diverse Shrub Willow (Salix) Genomes Reveals Novel Gene Organization in Sex-Linked Regions.</title>
        <authorList>
            <person name="Hyden B."/>
            <person name="Feng K."/>
            <person name="Yates T.B."/>
            <person name="Jawdy S."/>
            <person name="Cereghino C."/>
            <person name="Smart L.B."/>
            <person name="Muchero W."/>
        </authorList>
    </citation>
    <scope>NUCLEOTIDE SEQUENCE</scope>
    <source>
        <tissue evidence="4">Shoot tip</tissue>
    </source>
</reference>
<keyword evidence="5" id="KW-1185">Reference proteome</keyword>
<evidence type="ECO:0000259" key="3">
    <source>
        <dbReference type="PROSITE" id="PS51192"/>
    </source>
</evidence>
<dbReference type="FunFam" id="3.40.50.10810:FF:000028">
    <property type="entry name" value="Chromatin-remodeling complex ATPase"/>
    <property type="match status" value="1"/>
</dbReference>
<dbReference type="Gene3D" id="1.20.120.850">
    <property type="entry name" value="SWI2/SNF2 ATPases, N-terminal domain"/>
    <property type="match status" value="1"/>
</dbReference>
<dbReference type="InterPro" id="IPR044754">
    <property type="entry name" value="Isw1/2_DEXHc"/>
</dbReference>
<dbReference type="Proteomes" id="UP001151752">
    <property type="component" value="Chromosome 10"/>
</dbReference>
<dbReference type="AlphaFoldDB" id="A0A9Q0WQ32"/>
<keyword evidence="1" id="KW-0175">Coiled coil</keyword>
<dbReference type="EMBL" id="JAPFFM010000002">
    <property type="protein sequence ID" value="KAJ6771097.1"/>
    <property type="molecule type" value="Genomic_DNA"/>
</dbReference>
<evidence type="ECO:0000313" key="5">
    <source>
        <dbReference type="Proteomes" id="UP001151752"/>
    </source>
</evidence>
<feature type="compositionally biased region" description="Acidic residues" evidence="2">
    <location>
        <begin position="44"/>
        <end position="63"/>
    </location>
</feature>
<feature type="compositionally biased region" description="Acidic residues" evidence="2">
    <location>
        <begin position="15"/>
        <end position="36"/>
    </location>
</feature>
<keyword evidence="4" id="KW-0378">Hydrolase</keyword>
<keyword evidence="4" id="KW-0067">ATP-binding</keyword>
<reference evidence="4" key="1">
    <citation type="submission" date="2022-11" db="EMBL/GenBank/DDBJ databases">
        <authorList>
            <person name="Hyden B.L."/>
            <person name="Feng K."/>
            <person name="Yates T."/>
            <person name="Jawdy S."/>
            <person name="Smart L.B."/>
            <person name="Muchero W."/>
        </authorList>
    </citation>
    <scope>NUCLEOTIDE SEQUENCE</scope>
    <source>
        <tissue evidence="4">Shoot tip</tissue>
    </source>
</reference>
<dbReference type="CDD" id="cd17997">
    <property type="entry name" value="DEXHc_SMARCA1_SMARCA5"/>
    <property type="match status" value="1"/>
</dbReference>
<feature type="region of interest" description="Disordered" evidence="2">
    <location>
        <begin position="1"/>
        <end position="63"/>
    </location>
</feature>
<keyword evidence="4" id="KW-0347">Helicase</keyword>
<evidence type="ECO:0000313" key="4">
    <source>
        <dbReference type="EMBL" id="KAJ6771097.1"/>
    </source>
</evidence>
<dbReference type="Pfam" id="PF00176">
    <property type="entry name" value="SNF2-rel_dom"/>
    <property type="match status" value="1"/>
</dbReference>
<dbReference type="PANTHER" id="PTHR10799">
    <property type="entry name" value="SNF2/RAD54 HELICASE FAMILY"/>
    <property type="match status" value="1"/>
</dbReference>
<feature type="coiled-coil region" evidence="1">
    <location>
        <begin position="90"/>
        <end position="117"/>
    </location>
</feature>
<dbReference type="InterPro" id="IPR000330">
    <property type="entry name" value="SNF2_N"/>
</dbReference>
<evidence type="ECO:0000256" key="2">
    <source>
        <dbReference type="SAM" id="MobiDB-lite"/>
    </source>
</evidence>